<organism evidence="1 2">
    <name type="scientific">Microbacterium testaceum</name>
    <name type="common">Aureobacterium testaceum</name>
    <name type="synonym">Brevibacterium testaceum</name>
    <dbReference type="NCBI Taxonomy" id="2033"/>
    <lineage>
        <taxon>Bacteria</taxon>
        <taxon>Bacillati</taxon>
        <taxon>Actinomycetota</taxon>
        <taxon>Actinomycetes</taxon>
        <taxon>Micrococcales</taxon>
        <taxon>Microbacteriaceae</taxon>
        <taxon>Microbacterium</taxon>
    </lineage>
</organism>
<dbReference type="EMBL" id="BJML01000004">
    <property type="protein sequence ID" value="GEB45642.1"/>
    <property type="molecule type" value="Genomic_DNA"/>
</dbReference>
<evidence type="ECO:0008006" key="3">
    <source>
        <dbReference type="Google" id="ProtNLM"/>
    </source>
</evidence>
<dbReference type="Proteomes" id="UP000319525">
    <property type="component" value="Unassembled WGS sequence"/>
</dbReference>
<dbReference type="GeneID" id="57144284"/>
<gene>
    <name evidence="1" type="ORF">MTE01_15870</name>
</gene>
<accession>A0A4Y3QKI0</accession>
<evidence type="ECO:0000313" key="1">
    <source>
        <dbReference type="EMBL" id="GEB45642.1"/>
    </source>
</evidence>
<name>A0A4Y3QKI0_MICTE</name>
<comment type="caution">
    <text evidence="1">The sequence shown here is derived from an EMBL/GenBank/DDBJ whole genome shotgun (WGS) entry which is preliminary data.</text>
</comment>
<dbReference type="AlphaFoldDB" id="A0A4Y3QKI0"/>
<dbReference type="OrthoDB" id="4802815at2"/>
<evidence type="ECO:0000313" key="2">
    <source>
        <dbReference type="Proteomes" id="UP000319525"/>
    </source>
</evidence>
<dbReference type="RefSeq" id="WP_141376686.1">
    <property type="nucleotide sequence ID" value="NZ_BJML01000004.1"/>
</dbReference>
<protein>
    <recommendedName>
        <fullName evidence="3">AbiEi antitoxin C-terminal domain-containing protein</fullName>
    </recommendedName>
</protein>
<reference evidence="1 2" key="1">
    <citation type="submission" date="2019-06" db="EMBL/GenBank/DDBJ databases">
        <title>Whole genome shotgun sequence of Microbacterium testaceum NBRC 12675.</title>
        <authorList>
            <person name="Hosoyama A."/>
            <person name="Uohara A."/>
            <person name="Ohji S."/>
            <person name="Ichikawa N."/>
        </authorList>
    </citation>
    <scope>NUCLEOTIDE SEQUENCE [LARGE SCALE GENOMIC DNA]</scope>
    <source>
        <strain evidence="1 2">NBRC 12675</strain>
    </source>
</reference>
<proteinExistence type="predicted"/>
<sequence length="190" mass="20952">MVSPFLFFPGERLALSELSAACLDGLLVPLGEGFMPADAVETAWMRARSLVPLLGARWAGVRLTAAWVHGGMPTEPTRHHLQRVAKTRTRAHHVTRAVFHDVRLPPADTVSLAGIHFSTPGRSLADLARSQDEQQRAVALAWARSDPRTRREAQAWLDRHPTFPHGRRGTALLASVTADGDREAYDEVTR</sequence>